<feature type="signal peptide" evidence="2">
    <location>
        <begin position="1"/>
        <end position="26"/>
    </location>
</feature>
<keyword evidence="4" id="KW-1185">Reference proteome</keyword>
<evidence type="ECO:0000313" key="3">
    <source>
        <dbReference type="EMBL" id="KAF8880817.1"/>
    </source>
</evidence>
<feature type="compositionally biased region" description="Low complexity" evidence="1">
    <location>
        <begin position="161"/>
        <end position="177"/>
    </location>
</feature>
<reference evidence="3" key="1">
    <citation type="submission" date="2020-11" db="EMBL/GenBank/DDBJ databases">
        <authorList>
            <consortium name="DOE Joint Genome Institute"/>
            <person name="Ahrendt S."/>
            <person name="Riley R."/>
            <person name="Andreopoulos W."/>
            <person name="LaButti K."/>
            <person name="Pangilinan J."/>
            <person name="Ruiz-duenas F.J."/>
            <person name="Barrasa J.M."/>
            <person name="Sanchez-Garcia M."/>
            <person name="Camarero S."/>
            <person name="Miyauchi S."/>
            <person name="Serrano A."/>
            <person name="Linde D."/>
            <person name="Babiker R."/>
            <person name="Drula E."/>
            <person name="Ayuso-Fernandez I."/>
            <person name="Pacheco R."/>
            <person name="Padilla G."/>
            <person name="Ferreira P."/>
            <person name="Barriuso J."/>
            <person name="Kellner H."/>
            <person name="Castanera R."/>
            <person name="Alfaro M."/>
            <person name="Ramirez L."/>
            <person name="Pisabarro A.G."/>
            <person name="Kuo A."/>
            <person name="Tritt A."/>
            <person name="Lipzen A."/>
            <person name="He G."/>
            <person name="Yan M."/>
            <person name="Ng V."/>
            <person name="Cullen D."/>
            <person name="Martin F."/>
            <person name="Rosso M.-N."/>
            <person name="Henrissat B."/>
            <person name="Hibbett D."/>
            <person name="Martinez A.T."/>
            <person name="Grigoriev I.V."/>
        </authorList>
    </citation>
    <scope>NUCLEOTIDE SEQUENCE</scope>
    <source>
        <strain evidence="3">AH 44721</strain>
    </source>
</reference>
<comment type="caution">
    <text evidence="3">The sequence shown here is derived from an EMBL/GenBank/DDBJ whole genome shotgun (WGS) entry which is preliminary data.</text>
</comment>
<protein>
    <submittedName>
        <fullName evidence="3">Uncharacterized protein</fullName>
    </submittedName>
</protein>
<evidence type="ECO:0000256" key="1">
    <source>
        <dbReference type="SAM" id="MobiDB-lite"/>
    </source>
</evidence>
<name>A0A9P5NDS3_GYMJU</name>
<keyword evidence="2" id="KW-0732">Signal</keyword>
<feature type="chain" id="PRO_5040456399" evidence="2">
    <location>
        <begin position="27"/>
        <end position="208"/>
    </location>
</feature>
<dbReference type="Proteomes" id="UP000724874">
    <property type="component" value="Unassembled WGS sequence"/>
</dbReference>
<organism evidence="3 4">
    <name type="scientific">Gymnopilus junonius</name>
    <name type="common">Spectacular rustgill mushroom</name>
    <name type="synonym">Gymnopilus spectabilis subsp. junonius</name>
    <dbReference type="NCBI Taxonomy" id="109634"/>
    <lineage>
        <taxon>Eukaryota</taxon>
        <taxon>Fungi</taxon>
        <taxon>Dikarya</taxon>
        <taxon>Basidiomycota</taxon>
        <taxon>Agaricomycotina</taxon>
        <taxon>Agaricomycetes</taxon>
        <taxon>Agaricomycetidae</taxon>
        <taxon>Agaricales</taxon>
        <taxon>Agaricineae</taxon>
        <taxon>Hymenogastraceae</taxon>
        <taxon>Gymnopilus</taxon>
    </lineage>
</organism>
<feature type="region of interest" description="Disordered" evidence="1">
    <location>
        <begin position="161"/>
        <end position="187"/>
    </location>
</feature>
<dbReference type="AlphaFoldDB" id="A0A9P5NDS3"/>
<evidence type="ECO:0000256" key="2">
    <source>
        <dbReference type="SAM" id="SignalP"/>
    </source>
</evidence>
<dbReference type="EMBL" id="JADNYJ010000137">
    <property type="protein sequence ID" value="KAF8880817.1"/>
    <property type="molecule type" value="Genomic_DNA"/>
</dbReference>
<accession>A0A9P5NDS3</accession>
<proteinExistence type="predicted"/>
<gene>
    <name evidence="3" type="ORF">CPB84DRAFT_1792308</name>
</gene>
<sequence>MHAIMSIRALTISALLSGYLVSPAQAATITLFAPGRNSIIGISAIDVLPGNITEYAVGMAVTSFSEVTGPTTSVSASTTTVSVTIQEGASFFGTSLNFFEVSGTQTTLETPVAAVDGCTPTVPVSATETEFHCTQVQVFNGTETLIFSYTEADVPFYTLTESTPPPTASATTNVPSPTGTPITNGSKQLRSGSRVVLVLVVLCSVAFI</sequence>
<evidence type="ECO:0000313" key="4">
    <source>
        <dbReference type="Proteomes" id="UP000724874"/>
    </source>
</evidence>